<evidence type="ECO:0000256" key="1">
    <source>
        <dbReference type="ARBA" id="ARBA00008984"/>
    </source>
</evidence>
<dbReference type="PANTHER" id="PTHR33279:SF6">
    <property type="entry name" value="SULFUR CARRIER PROTEIN YEDF-RELATED"/>
    <property type="match status" value="1"/>
</dbReference>
<dbReference type="STRING" id="469381.Dpep_1269"/>
<dbReference type="AlphaFoldDB" id="D2Z748"/>
<dbReference type="SUPFAM" id="SSF64307">
    <property type="entry name" value="SirA-like"/>
    <property type="match status" value="1"/>
</dbReference>
<dbReference type="PANTHER" id="PTHR33279">
    <property type="entry name" value="SULFUR CARRIER PROTEIN YEDF-RELATED"/>
    <property type="match status" value="1"/>
</dbReference>
<dbReference type="OrthoDB" id="9801500at2"/>
<gene>
    <name evidence="3" type="ORF">Dpep_1269</name>
</gene>
<dbReference type="RefSeq" id="WP_005660608.1">
    <property type="nucleotide sequence ID" value="NZ_ABTR02000001.1"/>
</dbReference>
<dbReference type="PROSITE" id="PS01148">
    <property type="entry name" value="UPF0033"/>
    <property type="match status" value="1"/>
</dbReference>
<organism evidence="3 4">
    <name type="scientific">Dethiosulfovibrio peptidovorans DSM 11002</name>
    <dbReference type="NCBI Taxonomy" id="469381"/>
    <lineage>
        <taxon>Bacteria</taxon>
        <taxon>Thermotogati</taxon>
        <taxon>Synergistota</taxon>
        <taxon>Synergistia</taxon>
        <taxon>Synergistales</taxon>
        <taxon>Dethiosulfovibrionaceae</taxon>
        <taxon>Dethiosulfovibrio</taxon>
    </lineage>
</organism>
<comment type="caution">
    <text evidence="3">The sequence shown here is derived from an EMBL/GenBank/DDBJ whole genome shotgun (WGS) entry which is preliminary data.</text>
</comment>
<protein>
    <submittedName>
        <fullName evidence="3">SirA family protein</fullName>
    </submittedName>
</protein>
<evidence type="ECO:0000259" key="2">
    <source>
        <dbReference type="PROSITE" id="PS01148"/>
    </source>
</evidence>
<name>D2Z748_9BACT</name>
<keyword evidence="4" id="KW-1185">Reference proteome</keyword>
<dbReference type="Pfam" id="PF01206">
    <property type="entry name" value="TusA"/>
    <property type="match status" value="1"/>
</dbReference>
<evidence type="ECO:0000313" key="4">
    <source>
        <dbReference type="Proteomes" id="UP000006427"/>
    </source>
</evidence>
<dbReference type="InterPro" id="IPR001455">
    <property type="entry name" value="TusA-like"/>
</dbReference>
<dbReference type="eggNOG" id="COG0425">
    <property type="taxonomic scope" value="Bacteria"/>
</dbReference>
<evidence type="ECO:0000313" key="3">
    <source>
        <dbReference type="EMBL" id="EFC91295.1"/>
    </source>
</evidence>
<dbReference type="Proteomes" id="UP000006427">
    <property type="component" value="Unassembled WGS sequence"/>
</dbReference>
<reference evidence="3 4" key="1">
    <citation type="journal article" date="2010" name="Stand. Genomic Sci.">
        <title>Permanent draft genome sequence of Dethiosulfovibrio peptidovorans type strain (SEBR 4207).</title>
        <authorList>
            <person name="Labutti K."/>
            <person name="Mayilraj S."/>
            <person name="Clum A."/>
            <person name="Lucas S."/>
            <person name="Glavina Del Rio T."/>
            <person name="Nolan M."/>
            <person name="Tice H."/>
            <person name="Cheng J.F."/>
            <person name="Pitluck S."/>
            <person name="Liolios K."/>
            <person name="Ivanova N."/>
            <person name="Mavromatis K."/>
            <person name="Mikhailova N."/>
            <person name="Pati A."/>
            <person name="Goodwin L."/>
            <person name="Chen A."/>
            <person name="Palaniappan K."/>
            <person name="Land M."/>
            <person name="Hauser L."/>
            <person name="Chang Y.J."/>
            <person name="Jeffries C.D."/>
            <person name="Rohde M."/>
            <person name="Spring S."/>
            <person name="Goker M."/>
            <person name="Woyke T."/>
            <person name="Bristow J."/>
            <person name="Eisen J.A."/>
            <person name="Markowitz V."/>
            <person name="Hugenholtz P."/>
            <person name="Kyrpides N.C."/>
            <person name="Klenk H.P."/>
            <person name="Lapidus A."/>
        </authorList>
    </citation>
    <scope>NUCLEOTIDE SEQUENCE [LARGE SCALE GENOMIC DNA]</scope>
    <source>
        <strain evidence="3 4">DSM 11002</strain>
    </source>
</reference>
<sequence>MKKIDCLGDFCPIPGMKAKVAMEKMRPGESILLVSDHSCAPLNVKDIADEMGCSIELEEVIPGIFEIIISKNCLSPHEA</sequence>
<proteinExistence type="inferred from homology"/>
<dbReference type="Gene3D" id="3.30.110.40">
    <property type="entry name" value="TusA-like domain"/>
    <property type="match status" value="1"/>
</dbReference>
<dbReference type="EMBL" id="ABTR02000001">
    <property type="protein sequence ID" value="EFC91295.1"/>
    <property type="molecule type" value="Genomic_DNA"/>
</dbReference>
<dbReference type="CDD" id="cd00291">
    <property type="entry name" value="SirA_YedF_YeeD"/>
    <property type="match status" value="1"/>
</dbReference>
<feature type="domain" description="UPF0033" evidence="2">
    <location>
        <begin position="4"/>
        <end position="28"/>
    </location>
</feature>
<comment type="similarity">
    <text evidence="1">Belongs to the sulfur carrier protein TusA family.</text>
</comment>
<accession>D2Z748</accession>
<dbReference type="InterPro" id="IPR036868">
    <property type="entry name" value="TusA-like_sf"/>
</dbReference>
<dbReference type="PaxDb" id="469381-Dpep_1269"/>